<keyword evidence="3" id="KW-1185">Reference proteome</keyword>
<name>A0A022QD86_ERYGU</name>
<dbReference type="Proteomes" id="UP000030748">
    <property type="component" value="Unassembled WGS sequence"/>
</dbReference>
<dbReference type="AlphaFoldDB" id="A0A022QD86"/>
<gene>
    <name evidence="2" type="ORF">MIMGU_mgv1a019813mg</name>
</gene>
<reference evidence="2 3" key="1">
    <citation type="journal article" date="2013" name="Proc. Natl. Acad. Sci. U.S.A.">
        <title>Fine-scale variation in meiotic recombination in Mimulus inferred from population shotgun sequencing.</title>
        <authorList>
            <person name="Hellsten U."/>
            <person name="Wright K.M."/>
            <person name="Jenkins J."/>
            <person name="Shu S."/>
            <person name="Yuan Y."/>
            <person name="Wessler S.R."/>
            <person name="Schmutz J."/>
            <person name="Willis J.H."/>
            <person name="Rokhsar D.S."/>
        </authorList>
    </citation>
    <scope>NUCLEOTIDE SEQUENCE [LARGE SCALE GENOMIC DNA]</scope>
    <source>
        <strain evidence="3">cv. DUN x IM62</strain>
    </source>
</reference>
<evidence type="ECO:0000313" key="2">
    <source>
        <dbReference type="EMBL" id="EYU26652.1"/>
    </source>
</evidence>
<feature type="non-terminal residue" evidence="2">
    <location>
        <position position="171"/>
    </location>
</feature>
<feature type="region of interest" description="Disordered" evidence="1">
    <location>
        <begin position="33"/>
        <end position="57"/>
    </location>
</feature>
<proteinExistence type="predicted"/>
<evidence type="ECO:0000313" key="3">
    <source>
        <dbReference type="Proteomes" id="UP000030748"/>
    </source>
</evidence>
<accession>A0A022QD86</accession>
<organism evidence="2 3">
    <name type="scientific">Erythranthe guttata</name>
    <name type="common">Yellow monkey flower</name>
    <name type="synonym">Mimulus guttatus</name>
    <dbReference type="NCBI Taxonomy" id="4155"/>
    <lineage>
        <taxon>Eukaryota</taxon>
        <taxon>Viridiplantae</taxon>
        <taxon>Streptophyta</taxon>
        <taxon>Embryophyta</taxon>
        <taxon>Tracheophyta</taxon>
        <taxon>Spermatophyta</taxon>
        <taxon>Magnoliopsida</taxon>
        <taxon>eudicotyledons</taxon>
        <taxon>Gunneridae</taxon>
        <taxon>Pentapetalae</taxon>
        <taxon>asterids</taxon>
        <taxon>lamiids</taxon>
        <taxon>Lamiales</taxon>
        <taxon>Phrymaceae</taxon>
        <taxon>Erythranthe</taxon>
    </lineage>
</organism>
<protein>
    <submittedName>
        <fullName evidence="2">Uncharacterized protein</fullName>
    </submittedName>
</protein>
<dbReference type="EMBL" id="KI631651">
    <property type="protein sequence ID" value="EYU26652.1"/>
    <property type="molecule type" value="Genomic_DNA"/>
</dbReference>
<sequence length="171" mass="19939">MSSEITPDEHQHKKEEERLRIMQIIRHQKSIYLSSSSSSSFSSDASSSKTSSSSSSSLLDLMKEGNTSLRRLFDMEHTSLATYFNDYSVSPIIKPILLWGSDTDSDRNIHDDPWSEFRQNVRDRGVCNHDDFSTGDTKSRKQRKVLFRTKSYKRLPRFSLWRSCGRFKFRL</sequence>
<evidence type="ECO:0000256" key="1">
    <source>
        <dbReference type="SAM" id="MobiDB-lite"/>
    </source>
</evidence>